<accession>A0A9W4T3K8</accession>
<name>A0A9W4T3K8_9GLOM</name>
<evidence type="ECO:0000313" key="1">
    <source>
        <dbReference type="EMBL" id="CAI2193230.1"/>
    </source>
</evidence>
<reference evidence="1" key="1">
    <citation type="submission" date="2022-08" db="EMBL/GenBank/DDBJ databases">
        <authorList>
            <person name="Kallberg Y."/>
            <person name="Tangrot J."/>
            <person name="Rosling A."/>
        </authorList>
    </citation>
    <scope>NUCLEOTIDE SEQUENCE</scope>
    <source>
        <strain evidence="1">Wild A</strain>
    </source>
</reference>
<sequence length="45" mass="5189">GPDALERFVFKIKDELLDIQEDLFALAEMIMALGDLKMYNKVIKC</sequence>
<dbReference type="EMBL" id="CAMKVN010009264">
    <property type="protein sequence ID" value="CAI2193230.1"/>
    <property type="molecule type" value="Genomic_DNA"/>
</dbReference>
<dbReference type="AlphaFoldDB" id="A0A9W4T3K8"/>
<organism evidence="1 2">
    <name type="scientific">Funneliformis geosporum</name>
    <dbReference type="NCBI Taxonomy" id="1117311"/>
    <lineage>
        <taxon>Eukaryota</taxon>
        <taxon>Fungi</taxon>
        <taxon>Fungi incertae sedis</taxon>
        <taxon>Mucoromycota</taxon>
        <taxon>Glomeromycotina</taxon>
        <taxon>Glomeromycetes</taxon>
        <taxon>Glomerales</taxon>
        <taxon>Glomeraceae</taxon>
        <taxon>Funneliformis</taxon>
    </lineage>
</organism>
<comment type="caution">
    <text evidence="1">The sequence shown here is derived from an EMBL/GenBank/DDBJ whole genome shotgun (WGS) entry which is preliminary data.</text>
</comment>
<evidence type="ECO:0000313" key="2">
    <source>
        <dbReference type="Proteomes" id="UP001153678"/>
    </source>
</evidence>
<feature type="non-terminal residue" evidence="1">
    <location>
        <position position="1"/>
    </location>
</feature>
<gene>
    <name evidence="1" type="ORF">FWILDA_LOCUS15970</name>
</gene>
<dbReference type="OrthoDB" id="7612145at2759"/>
<dbReference type="Proteomes" id="UP001153678">
    <property type="component" value="Unassembled WGS sequence"/>
</dbReference>
<proteinExistence type="predicted"/>
<protein>
    <submittedName>
        <fullName evidence="1">9851_t:CDS:1</fullName>
    </submittedName>
</protein>
<keyword evidence="2" id="KW-1185">Reference proteome</keyword>